<gene>
    <name evidence="2" type="ORF">SD70_23670</name>
</gene>
<reference evidence="2 3" key="1">
    <citation type="submission" date="2014-12" db="EMBL/GenBank/DDBJ databases">
        <title>Draft genome sequence of Paenibacillus kamchatkensis strain B-2647.</title>
        <authorList>
            <person name="Karlyshev A.V."/>
            <person name="Kudryashova E.B."/>
        </authorList>
    </citation>
    <scope>NUCLEOTIDE SEQUENCE [LARGE SCALE GENOMIC DNA]</scope>
    <source>
        <strain evidence="2 3">VKM B-2647</strain>
    </source>
</reference>
<organism evidence="2 3">
    <name type="scientific">Gordoniibacillus kamchatkensis</name>
    <dbReference type="NCBI Taxonomy" id="1590651"/>
    <lineage>
        <taxon>Bacteria</taxon>
        <taxon>Bacillati</taxon>
        <taxon>Bacillota</taxon>
        <taxon>Bacilli</taxon>
        <taxon>Bacillales</taxon>
        <taxon>Paenibacillaceae</taxon>
        <taxon>Gordoniibacillus</taxon>
    </lineage>
</organism>
<feature type="domain" description="CARDB" evidence="1">
    <location>
        <begin position="28"/>
        <end position="123"/>
    </location>
</feature>
<proteinExistence type="predicted"/>
<keyword evidence="3" id="KW-1185">Reference proteome</keyword>
<sequence length="1907" mass="209962">MSADLSWQGTTYLYVITVDITYAPITGPDLGAITLDQPACVETGKSADFTYHFTNLGLATTIPFKVSVRADGVEFFKVDMNGAAAGTSYQGTFSYTFGTTKVITVALDPDRKLTEPNTSNNTENFTISPVASCGSGPGPVKVTGTLSVKYPSVKFGSEQEIIQMRNVSISGGGCSLQSGTMVFTQGNIKWTHKLDQSGNFDDTFTATTGNGIGPGDVDVQYDIVTTCGWSTTIGPGHFQVTTAPGLLPPEFEIGWFDEDYYSGYNKPITMVPIGEKISFGLIRRPKTPTDNGTPYDPNGASVMYTTDIKTSPDPWIQRLYSVRGYGIHDDHFDNVLADVKGSHTIHMTAIDDLGAAAPSQSATINIVDPNPIPVITLPTGRIVEGRPLPGPIKCDQSYSPYKARSIVACDWHGTKQDMYTPYGDYTIKLDVQDSAGLWSLSPDIKTLHVAEDLPPTIAASLPSKGLRGVTMNMNDATFSPDGDILVQHTDKIICDTNINGNYNDDPVITVTPDSSGNFTFTPTVLANCLLRIYAKEDWGKSATKDFPFTIVNQAPTVALSLKGEQPSPPNLTGTNYDLATMLADKNRFQIEDYYNSSRYADLYYDSNEGALASPDRTNMLFLAPANMGASLTNANQAYNCDRYSSGCYRPLGIKATDTLYYYAESFYSCSGGYYCTPNGINLSVLNSQSNTLYAIKKTDGREYIEAHVNGLANMVWLRISPVNGGSYPQARDEFYRLSDIAAGILYPYKTVPFTPYRYYYPMQYATWVVPDYPPPADWVPVNNLQKPANNVPYTWDDGTTKTVNADALPPFQDREGNFYAFKCSKTWVYQGWEEDDNGRSHDIYGWQYDCKLEKVSPSGTVLWVGSDIYTNKYLNCYYSSCSYAWTTYPKIGLGYVTGDNKRLYTFSSGYNSPAKVIDNDTGAVLGNGYDLDIKNIYNDIAIITYQTTYTGTCGNVDPYDCDKLLTHYRFLNLKDGSIIFDSINLPGNTFNYDPFPGGGTISSDGKYVGYRTSITNELYTCPWGGTCSRPIMNHTFYVYDLMTGSHLYDTVISGGQDYDSYRNVIAGDGQGYFNTSTRCGDSCSTLKGQGWKTDIPSSMQAGNFSYGNIIDKTKDFYDGAIYLSMKYTNSTFSEYSGAGIIFREQDNKNYYQAALTAKGVILYKVTGGMKTVLDKQTNPLTAGQYADLKVIAKKDHIIVCVNGVPLIDVRDATFTHGRQGIFAEAPNVYLKKYRIEQYPVSTTTVDGISIVNTPIQSNVLFTDPDNDPPIPPLAKWTYTNTAPEKFLNAGDGFSDTNAGNSYVNYTVSSPLPKLNKVGVFKVDFTEPDDPAPPGHRYPDPMYASFRQYADPDTKYIIVHRAPINAFTVSQKADYTVSWNEQGYDPDRWLSPTTYSTEKPDYQTNRGIYQRLYSYTDPDGNVVTGKLVRPQKQGTYTVREAVADEYGAWSDWYEQQIYVALLPPNRPPSATLTFPAGTQSSPDYVSSLTPTVTWNQSDPDAGTVFSQARIVVKDEWGNVVIDRTINQNTASAFGQWQLDTALTIGAKYQVQVAVSDDGGAWSPWSNVGWMITNQPPSANMTYPSGTSPDGPTIVPVLRPTFVWNQTDPDPGTTFTYFELQVWDENNATLLLTSGQRWQGTIAASGSWAAAADLPVRQKLRVRVRVFDGRAWSAWSPDAWFLINRAPVADFDWSPKPAWEGDTLTLIDRSQDLDGDALSSAWVIKRPDGGIINSSLKNVVLPAVSPGKYDVKLTVSDGLASASVTKAIVVAPLTIGAEVAHTPDWLAYHERQDHETTSDPKDFYSGEKFIVRAVSSPTDVKSVTAWIDTAGKDGGRLQIEAALSVNGSPYSFSGELFDPKLLSLTEGLPEGLQTIHFRIRYANGVDKTQDIPVRIIGSVLETVGVHRRQ</sequence>
<dbReference type="Gene3D" id="2.60.40.10">
    <property type="entry name" value="Immunoglobulins"/>
    <property type="match status" value="4"/>
</dbReference>
<dbReference type="InterPro" id="IPR035986">
    <property type="entry name" value="PKD_dom_sf"/>
</dbReference>
<dbReference type="Gene3D" id="2.60.120.560">
    <property type="entry name" value="Exo-inulinase, domain 1"/>
    <property type="match status" value="1"/>
</dbReference>
<accession>A0ABR5ADU2</accession>
<protein>
    <recommendedName>
        <fullName evidence="1">CARDB domain-containing protein</fullName>
    </recommendedName>
</protein>
<dbReference type="Pfam" id="PF07705">
    <property type="entry name" value="CARDB"/>
    <property type="match status" value="1"/>
</dbReference>
<evidence type="ECO:0000313" key="3">
    <source>
        <dbReference type="Proteomes" id="UP000031967"/>
    </source>
</evidence>
<dbReference type="InterPro" id="IPR011635">
    <property type="entry name" value="CARDB"/>
</dbReference>
<comment type="caution">
    <text evidence="2">The sequence shown here is derived from an EMBL/GenBank/DDBJ whole genome shotgun (WGS) entry which is preliminary data.</text>
</comment>
<dbReference type="EMBL" id="JXAK01000049">
    <property type="protein sequence ID" value="KIL38868.1"/>
    <property type="molecule type" value="Genomic_DNA"/>
</dbReference>
<dbReference type="InterPro" id="IPR013783">
    <property type="entry name" value="Ig-like_fold"/>
</dbReference>
<evidence type="ECO:0000259" key="1">
    <source>
        <dbReference type="Pfam" id="PF07705"/>
    </source>
</evidence>
<evidence type="ECO:0000313" key="2">
    <source>
        <dbReference type="EMBL" id="KIL38868.1"/>
    </source>
</evidence>
<dbReference type="Pfam" id="PF25788">
    <property type="entry name" value="Ig_Rha78A_N"/>
    <property type="match status" value="1"/>
</dbReference>
<name>A0ABR5ADU2_9BACL</name>
<dbReference type="Proteomes" id="UP000031967">
    <property type="component" value="Unassembled WGS sequence"/>
</dbReference>
<dbReference type="SUPFAM" id="SSF49299">
    <property type="entry name" value="PKD domain"/>
    <property type="match status" value="1"/>
</dbReference>